<keyword evidence="12" id="KW-1185">Reference proteome</keyword>
<dbReference type="InterPro" id="IPR003445">
    <property type="entry name" value="Cat_transpt"/>
</dbReference>
<evidence type="ECO:0000256" key="3">
    <source>
        <dbReference type="ARBA" id="ARBA00022475"/>
    </source>
</evidence>
<dbReference type="STRING" id="1302659.I858_004930"/>
<feature type="transmembrane region" description="Helical" evidence="10">
    <location>
        <begin position="404"/>
        <end position="425"/>
    </location>
</feature>
<dbReference type="OrthoDB" id="9810952at2"/>
<sequence length="442" mass="48247">MHSWKRKRISVSPPLLISGSFLFLILIGTLLLKLPFATTQSISWTNALFTATSATTVTGLSVFDPGTVLTGFGELVLLVLIQCGGIGLMTFAVAILILFRKKVGLQNRIYLQESLTQNSIGGVVKLVKLILTFALTVEAVATVLLTIYWTPAFGFKDALHNSVFHVISAFNNAGFSLFPDNMIGFSGDPIVTLLISSLFIIGGIGFTVVIDISQKKSFHRWSLHTKLMVGGTVILNTVAMLIIFLLEYNNTGTLGTMPLHEKVFSSYFSAVTPRTAGFNVLDYSQLEDPTLLFTMLLMFIGGGSASTASGIKLTTFIVVILATVSFLKSRREPEIFGRSIRLETVIRSLAITTISVLLVVFFLFLLTVTEKIPFLPLAFEVVSAFGTVGLSMGITADLSSLGEVLLSLVMFTGRIGPLTLFFILMKPRKENYRYPYDPVFTG</sequence>
<dbReference type="EMBL" id="CP016540">
    <property type="protein sequence ID" value="ANU26377.1"/>
    <property type="molecule type" value="Genomic_DNA"/>
</dbReference>
<organism evidence="11 12">
    <name type="scientific">Planococcus versutus</name>
    <dbReference type="NCBI Taxonomy" id="1302659"/>
    <lineage>
        <taxon>Bacteria</taxon>
        <taxon>Bacillati</taxon>
        <taxon>Bacillota</taxon>
        <taxon>Bacilli</taxon>
        <taxon>Bacillales</taxon>
        <taxon>Caryophanaceae</taxon>
        <taxon>Planococcus</taxon>
    </lineage>
</organism>
<keyword evidence="4" id="KW-0633">Potassium transport</keyword>
<keyword evidence="7 10" id="KW-1133">Transmembrane helix</keyword>
<comment type="subcellular location">
    <subcellularLocation>
        <location evidence="1">Cell membrane</location>
        <topology evidence="1">Multi-pass membrane protein</topology>
    </subcellularLocation>
</comment>
<dbReference type="AlphaFoldDB" id="A0A1B1RZM8"/>
<feature type="transmembrane region" description="Helical" evidence="10">
    <location>
        <begin position="12"/>
        <end position="32"/>
    </location>
</feature>
<gene>
    <name evidence="11" type="ORF">I858_004930</name>
</gene>
<dbReference type="PANTHER" id="PTHR32024:SF1">
    <property type="entry name" value="KTR SYSTEM POTASSIUM UPTAKE PROTEIN B"/>
    <property type="match status" value="1"/>
</dbReference>
<dbReference type="GO" id="GO:0005886">
    <property type="term" value="C:plasma membrane"/>
    <property type="evidence" value="ECO:0007669"/>
    <property type="project" value="UniProtKB-SubCell"/>
</dbReference>
<protein>
    <submittedName>
        <fullName evidence="11">Ktr system potassium transporter B</fullName>
    </submittedName>
</protein>
<evidence type="ECO:0000313" key="11">
    <source>
        <dbReference type="EMBL" id="ANU26377.1"/>
    </source>
</evidence>
<dbReference type="PANTHER" id="PTHR32024">
    <property type="entry name" value="TRK SYSTEM POTASSIUM UPTAKE PROTEIN TRKG-RELATED"/>
    <property type="match status" value="1"/>
</dbReference>
<dbReference type="GO" id="GO:0015379">
    <property type="term" value="F:potassium:chloride symporter activity"/>
    <property type="evidence" value="ECO:0007669"/>
    <property type="project" value="InterPro"/>
</dbReference>
<keyword evidence="3" id="KW-1003">Cell membrane</keyword>
<accession>A0A1B1RZM8</accession>
<dbReference type="RefSeq" id="WP_049694427.1">
    <property type="nucleotide sequence ID" value="NZ_CP016540.2"/>
</dbReference>
<feature type="transmembrane region" description="Helical" evidence="10">
    <location>
        <begin position="291"/>
        <end position="324"/>
    </location>
</feature>
<feature type="transmembrane region" description="Helical" evidence="10">
    <location>
        <begin position="190"/>
        <end position="213"/>
    </location>
</feature>
<dbReference type="Proteomes" id="UP000053354">
    <property type="component" value="Chromosome"/>
</dbReference>
<keyword evidence="5 10" id="KW-0812">Transmembrane</keyword>
<keyword evidence="2" id="KW-0813">Transport</keyword>
<evidence type="ECO:0000256" key="10">
    <source>
        <dbReference type="SAM" id="Phobius"/>
    </source>
</evidence>
<feature type="transmembrane region" description="Helical" evidence="10">
    <location>
        <begin position="345"/>
        <end position="366"/>
    </location>
</feature>
<evidence type="ECO:0000256" key="4">
    <source>
        <dbReference type="ARBA" id="ARBA00022538"/>
    </source>
</evidence>
<dbReference type="Pfam" id="PF02386">
    <property type="entry name" value="TrkH"/>
    <property type="match status" value="1"/>
</dbReference>
<evidence type="ECO:0000256" key="8">
    <source>
        <dbReference type="ARBA" id="ARBA00023065"/>
    </source>
</evidence>
<evidence type="ECO:0000256" key="9">
    <source>
        <dbReference type="ARBA" id="ARBA00023136"/>
    </source>
</evidence>
<keyword evidence="6" id="KW-0630">Potassium</keyword>
<feature type="transmembrane region" description="Helical" evidence="10">
    <location>
        <begin position="44"/>
        <end position="63"/>
    </location>
</feature>
<dbReference type="InterPro" id="IPR004772">
    <property type="entry name" value="TrkH"/>
</dbReference>
<dbReference type="NCBIfam" id="TIGR00933">
    <property type="entry name" value="2a38"/>
    <property type="match status" value="1"/>
</dbReference>
<feature type="transmembrane region" description="Helical" evidence="10">
    <location>
        <begin position="225"/>
        <end position="246"/>
    </location>
</feature>
<reference evidence="11" key="1">
    <citation type="submission" date="2016-10" db="EMBL/GenBank/DDBJ databases">
        <authorList>
            <person name="See-Too W.S."/>
        </authorList>
    </citation>
    <scope>NUCLEOTIDE SEQUENCE</scope>
    <source>
        <strain evidence="11">L10.15</strain>
    </source>
</reference>
<proteinExistence type="predicted"/>
<feature type="transmembrane region" description="Helical" evidence="10">
    <location>
        <begin position="129"/>
        <end position="149"/>
    </location>
</feature>
<evidence type="ECO:0000256" key="5">
    <source>
        <dbReference type="ARBA" id="ARBA00022692"/>
    </source>
</evidence>
<feature type="transmembrane region" description="Helical" evidence="10">
    <location>
        <begin position="75"/>
        <end position="99"/>
    </location>
</feature>
<evidence type="ECO:0000256" key="7">
    <source>
        <dbReference type="ARBA" id="ARBA00022989"/>
    </source>
</evidence>
<feature type="transmembrane region" description="Helical" evidence="10">
    <location>
        <begin position="372"/>
        <end position="392"/>
    </location>
</feature>
<keyword evidence="8" id="KW-0406">Ion transport</keyword>
<evidence type="ECO:0000256" key="2">
    <source>
        <dbReference type="ARBA" id="ARBA00022448"/>
    </source>
</evidence>
<evidence type="ECO:0000256" key="6">
    <source>
        <dbReference type="ARBA" id="ARBA00022958"/>
    </source>
</evidence>
<keyword evidence="9 10" id="KW-0472">Membrane</keyword>
<name>A0A1B1RZM8_9BACL</name>
<evidence type="ECO:0000313" key="12">
    <source>
        <dbReference type="Proteomes" id="UP000053354"/>
    </source>
</evidence>
<evidence type="ECO:0000256" key="1">
    <source>
        <dbReference type="ARBA" id="ARBA00004651"/>
    </source>
</evidence>
<dbReference type="KEGG" id="pll:I858_004930"/>